<dbReference type="InterPro" id="IPR028018">
    <property type="entry name" value="DUF4646"/>
</dbReference>
<proteinExistence type="predicted"/>
<feature type="compositionally biased region" description="Low complexity" evidence="1">
    <location>
        <begin position="441"/>
        <end position="452"/>
    </location>
</feature>
<keyword evidence="3" id="KW-1185">Reference proteome</keyword>
<accession>A0A9P6HJ02</accession>
<dbReference type="Proteomes" id="UP000736335">
    <property type="component" value="Unassembled WGS sequence"/>
</dbReference>
<feature type="compositionally biased region" description="Basic and acidic residues" evidence="1">
    <location>
        <begin position="489"/>
        <end position="512"/>
    </location>
</feature>
<feature type="compositionally biased region" description="Basic residues" evidence="1">
    <location>
        <begin position="513"/>
        <end position="522"/>
    </location>
</feature>
<dbReference type="EMBL" id="WIUZ02000004">
    <property type="protein sequence ID" value="KAF9788153.1"/>
    <property type="molecule type" value="Genomic_DNA"/>
</dbReference>
<feature type="compositionally biased region" description="Basic residues" evidence="1">
    <location>
        <begin position="378"/>
        <end position="392"/>
    </location>
</feature>
<feature type="region of interest" description="Disordered" evidence="1">
    <location>
        <begin position="441"/>
        <end position="530"/>
    </location>
</feature>
<feature type="compositionally biased region" description="Low complexity" evidence="1">
    <location>
        <begin position="68"/>
        <end position="103"/>
    </location>
</feature>
<dbReference type="OrthoDB" id="5314275at2759"/>
<dbReference type="Pfam" id="PF15496">
    <property type="entry name" value="DUF4646"/>
    <property type="match status" value="1"/>
</dbReference>
<feature type="region of interest" description="Disordered" evidence="1">
    <location>
        <begin position="368"/>
        <end position="402"/>
    </location>
</feature>
<reference evidence="2" key="2">
    <citation type="submission" date="2020-11" db="EMBL/GenBank/DDBJ databases">
        <authorList>
            <consortium name="DOE Joint Genome Institute"/>
            <person name="Kuo A."/>
            <person name="Miyauchi S."/>
            <person name="Kiss E."/>
            <person name="Drula E."/>
            <person name="Kohler A."/>
            <person name="Sanchez-Garcia M."/>
            <person name="Andreopoulos B."/>
            <person name="Barry K.W."/>
            <person name="Bonito G."/>
            <person name="Buee M."/>
            <person name="Carver A."/>
            <person name="Chen C."/>
            <person name="Cichocki N."/>
            <person name="Clum A."/>
            <person name="Culley D."/>
            <person name="Crous P.W."/>
            <person name="Fauchery L."/>
            <person name="Girlanda M."/>
            <person name="Hayes R."/>
            <person name="Keri Z."/>
            <person name="Labutti K."/>
            <person name="Lipzen A."/>
            <person name="Lombard V."/>
            <person name="Magnuson J."/>
            <person name="Maillard F."/>
            <person name="Morin E."/>
            <person name="Murat C."/>
            <person name="Nolan M."/>
            <person name="Ohm R."/>
            <person name="Pangilinan J."/>
            <person name="Pereira M."/>
            <person name="Perotto S."/>
            <person name="Peter M."/>
            <person name="Riley R."/>
            <person name="Sitrit Y."/>
            <person name="Stielow B."/>
            <person name="Szollosi G."/>
            <person name="Zifcakova L."/>
            <person name="Stursova M."/>
            <person name="Spatafora J.W."/>
            <person name="Tedersoo L."/>
            <person name="Vaario L.-M."/>
            <person name="Yamada A."/>
            <person name="Yan M."/>
            <person name="Wang P."/>
            <person name="Xu J."/>
            <person name="Bruns T."/>
            <person name="Baldrian P."/>
            <person name="Vilgalys R."/>
            <person name="Henrissat B."/>
            <person name="Grigoriev I.V."/>
            <person name="Hibbett D."/>
            <person name="Nagy L.G."/>
            <person name="Martin F.M."/>
        </authorList>
    </citation>
    <scope>NUCLEOTIDE SEQUENCE</scope>
    <source>
        <strain evidence="2">UH-Tt-Lm1</strain>
    </source>
</reference>
<evidence type="ECO:0000256" key="1">
    <source>
        <dbReference type="SAM" id="MobiDB-lite"/>
    </source>
</evidence>
<name>A0A9P6HJ02_9AGAM</name>
<reference evidence="2" key="1">
    <citation type="journal article" date="2020" name="Nat. Commun.">
        <title>Large-scale genome sequencing of mycorrhizal fungi provides insights into the early evolution of symbiotic traits.</title>
        <authorList>
            <person name="Miyauchi S."/>
            <person name="Kiss E."/>
            <person name="Kuo A."/>
            <person name="Drula E."/>
            <person name="Kohler A."/>
            <person name="Sanchez-Garcia M."/>
            <person name="Morin E."/>
            <person name="Andreopoulos B."/>
            <person name="Barry K.W."/>
            <person name="Bonito G."/>
            <person name="Buee M."/>
            <person name="Carver A."/>
            <person name="Chen C."/>
            <person name="Cichocki N."/>
            <person name="Clum A."/>
            <person name="Culley D."/>
            <person name="Crous P.W."/>
            <person name="Fauchery L."/>
            <person name="Girlanda M."/>
            <person name="Hayes R.D."/>
            <person name="Keri Z."/>
            <person name="LaButti K."/>
            <person name="Lipzen A."/>
            <person name="Lombard V."/>
            <person name="Magnuson J."/>
            <person name="Maillard F."/>
            <person name="Murat C."/>
            <person name="Nolan M."/>
            <person name="Ohm R.A."/>
            <person name="Pangilinan J."/>
            <person name="Pereira M.F."/>
            <person name="Perotto S."/>
            <person name="Peter M."/>
            <person name="Pfister S."/>
            <person name="Riley R."/>
            <person name="Sitrit Y."/>
            <person name="Stielow J.B."/>
            <person name="Szollosi G."/>
            <person name="Zifcakova L."/>
            <person name="Stursova M."/>
            <person name="Spatafora J.W."/>
            <person name="Tedersoo L."/>
            <person name="Vaario L.M."/>
            <person name="Yamada A."/>
            <person name="Yan M."/>
            <person name="Wang P."/>
            <person name="Xu J."/>
            <person name="Bruns T."/>
            <person name="Baldrian P."/>
            <person name="Vilgalys R."/>
            <person name="Dunand C."/>
            <person name="Henrissat B."/>
            <person name="Grigoriev I.V."/>
            <person name="Hibbett D."/>
            <person name="Nagy L.G."/>
            <person name="Martin F.M."/>
        </authorList>
    </citation>
    <scope>NUCLEOTIDE SEQUENCE</scope>
    <source>
        <strain evidence="2">UH-Tt-Lm1</strain>
    </source>
</reference>
<feature type="compositionally biased region" description="Polar residues" evidence="1">
    <location>
        <begin position="14"/>
        <end position="41"/>
    </location>
</feature>
<gene>
    <name evidence="2" type="ORF">BJ322DRAFT_1018779</name>
</gene>
<sequence length="549" mass="61409">MASGESGNLWFLQPTKQDPDSNQQAPPYQSPNTTNPFNKLTQFPPPPQDGHMQPPQFLPPPYPPPQQGSPYPQQQGSPHPQQQGGPFSPQQYPQQQGSPYPQQNVYAQPGPYTPPQQGYPQQQGSPYPQQGHPQQGYGQPQQRQFSDPNSQLSGESSSFYDSGPTPVVQQGLGPGGPGNRGFFDSAMQIAGVQQPPPGPDGIERGWFSSSKNPLDPPPKMFRRPAPGHYAYIMFRPVCVLAVSERLQDGFALLPPVTAPGDPHPFTSHDVTEEDWHKFLKDFQKTAHLSASDRLFQGMGNSFMKGKFDSIHALWCHDKIPSAKVQRRIAENKLEPIGDYLMAWNHYFFRPRRMTVVLAKGSHRFSGEIDDYPPDLTKSHKGKKEKKKDHHKSRSVDRPLVTAAEPYPRGSLIGGLLNPLHKTIHETTMAVAMAPHEALYGSRQRGLSGSSRQSRCKGKRHSGSDSDSDSSSSSSSSSSDARGSSQRRRAIGERRGERGQRREERGQRREERKRERRERKHGKVREGSVDIPSGRFRLILCYWDGHREVS</sequence>
<protein>
    <submittedName>
        <fullName evidence="2">Uncharacterized protein</fullName>
    </submittedName>
</protein>
<evidence type="ECO:0000313" key="2">
    <source>
        <dbReference type="EMBL" id="KAF9788153.1"/>
    </source>
</evidence>
<feature type="region of interest" description="Disordered" evidence="1">
    <location>
        <begin position="1"/>
        <end position="183"/>
    </location>
</feature>
<feature type="compositionally biased region" description="Pro residues" evidence="1">
    <location>
        <begin position="56"/>
        <end position="67"/>
    </location>
</feature>
<comment type="caution">
    <text evidence="2">The sequence shown here is derived from an EMBL/GenBank/DDBJ whole genome shotgun (WGS) entry which is preliminary data.</text>
</comment>
<dbReference type="AlphaFoldDB" id="A0A9P6HJ02"/>
<organism evidence="2 3">
    <name type="scientific">Thelephora terrestris</name>
    <dbReference type="NCBI Taxonomy" id="56493"/>
    <lineage>
        <taxon>Eukaryota</taxon>
        <taxon>Fungi</taxon>
        <taxon>Dikarya</taxon>
        <taxon>Basidiomycota</taxon>
        <taxon>Agaricomycotina</taxon>
        <taxon>Agaricomycetes</taxon>
        <taxon>Thelephorales</taxon>
        <taxon>Thelephoraceae</taxon>
        <taxon>Thelephora</taxon>
    </lineage>
</organism>
<feature type="compositionally biased region" description="Low complexity" evidence="1">
    <location>
        <begin position="115"/>
        <end position="144"/>
    </location>
</feature>
<feature type="compositionally biased region" description="Polar residues" evidence="1">
    <location>
        <begin position="145"/>
        <end position="160"/>
    </location>
</feature>
<feature type="compositionally biased region" description="Low complexity" evidence="1">
    <location>
        <begin position="468"/>
        <end position="483"/>
    </location>
</feature>
<evidence type="ECO:0000313" key="3">
    <source>
        <dbReference type="Proteomes" id="UP000736335"/>
    </source>
</evidence>